<keyword evidence="3" id="KW-1185">Reference proteome</keyword>
<dbReference type="Proteomes" id="UP001499979">
    <property type="component" value="Unassembled WGS sequence"/>
</dbReference>
<dbReference type="Pfam" id="PF12277">
    <property type="entry name" value="DUF3618"/>
    <property type="match status" value="1"/>
</dbReference>
<gene>
    <name evidence="2" type="ORF">GCM10009606_49200</name>
</gene>
<protein>
    <recommendedName>
        <fullName evidence="4">DUF3618 domain-containing protein</fullName>
    </recommendedName>
</protein>
<dbReference type="EMBL" id="BAAAJE010000038">
    <property type="protein sequence ID" value="GAA1166110.1"/>
    <property type="molecule type" value="Genomic_DNA"/>
</dbReference>
<evidence type="ECO:0000313" key="3">
    <source>
        <dbReference type="Proteomes" id="UP001499979"/>
    </source>
</evidence>
<dbReference type="InterPro" id="IPR022062">
    <property type="entry name" value="DUF3618"/>
</dbReference>
<evidence type="ECO:0000256" key="1">
    <source>
        <dbReference type="SAM" id="Phobius"/>
    </source>
</evidence>
<evidence type="ECO:0000313" key="2">
    <source>
        <dbReference type="EMBL" id="GAA1166110.1"/>
    </source>
</evidence>
<reference evidence="2 3" key="1">
    <citation type="journal article" date="2019" name="Int. J. Syst. Evol. Microbiol.">
        <title>The Global Catalogue of Microorganisms (GCM) 10K type strain sequencing project: providing services to taxonomists for standard genome sequencing and annotation.</title>
        <authorList>
            <consortium name="The Broad Institute Genomics Platform"/>
            <consortium name="The Broad Institute Genome Sequencing Center for Infectious Disease"/>
            <person name="Wu L."/>
            <person name="Ma J."/>
        </authorList>
    </citation>
    <scope>NUCLEOTIDE SEQUENCE [LARGE SCALE GENOMIC DNA]</scope>
    <source>
        <strain evidence="2 3">JCM 11813</strain>
    </source>
</reference>
<comment type="caution">
    <text evidence="2">The sequence shown here is derived from an EMBL/GenBank/DDBJ whole genome shotgun (WGS) entry which is preliminary data.</text>
</comment>
<dbReference type="RefSeq" id="WP_343911279.1">
    <property type="nucleotide sequence ID" value="NZ_BAAAJE010000038.1"/>
</dbReference>
<feature type="transmembrane region" description="Helical" evidence="1">
    <location>
        <begin position="41"/>
        <end position="61"/>
    </location>
</feature>
<keyword evidence="1" id="KW-0812">Transmembrane</keyword>
<keyword evidence="1" id="KW-0472">Membrane</keyword>
<name>A0ABN1USY3_9ACTN</name>
<keyword evidence="1" id="KW-1133">Transmembrane helix</keyword>
<proteinExistence type="predicted"/>
<sequence>MSSNGTTPQQIEADIARQREQLAATIDQLHDTLQDRARTTARVATIVAAAGAVAIVGLLVWRRTHH</sequence>
<organism evidence="2 3">
    <name type="scientific">Nocardioides aquiterrae</name>
    <dbReference type="NCBI Taxonomy" id="203799"/>
    <lineage>
        <taxon>Bacteria</taxon>
        <taxon>Bacillati</taxon>
        <taxon>Actinomycetota</taxon>
        <taxon>Actinomycetes</taxon>
        <taxon>Propionibacteriales</taxon>
        <taxon>Nocardioidaceae</taxon>
        <taxon>Nocardioides</taxon>
    </lineage>
</organism>
<evidence type="ECO:0008006" key="4">
    <source>
        <dbReference type="Google" id="ProtNLM"/>
    </source>
</evidence>
<accession>A0ABN1USY3</accession>